<keyword evidence="3" id="KW-1185">Reference proteome</keyword>
<evidence type="ECO:0000313" key="2">
    <source>
        <dbReference type="EMBL" id="SPB17805.1"/>
    </source>
</evidence>
<feature type="region of interest" description="Disordered" evidence="1">
    <location>
        <begin position="127"/>
        <end position="174"/>
    </location>
</feature>
<feature type="compositionally biased region" description="Basic residues" evidence="1">
    <location>
        <begin position="162"/>
        <end position="174"/>
    </location>
</feature>
<evidence type="ECO:0000256" key="1">
    <source>
        <dbReference type="SAM" id="MobiDB-lite"/>
    </source>
</evidence>
<sequence length="243" mass="26804">MPASQARRAHRHASMHVRQPCERRTKVNTSTRVTQSPFRPCNDRDAQTRHCNAPQATGTSWRLFLLSVSSGQRRHLQCKTNTVQAASTSCRPLVFAVIELHGRCSLRTTLTSMCNDVTANNAPQCLQRADGHRPAGERSAQSNRGSESHGDEEAANSAAVKHPSRKKGGFCHGQRHYAADGPRLNGGSSCHEVRLPVFGQHHASFEGSGPLCDTTSHTCHHRPEAWCGSLERHPDTPKRKQRT</sequence>
<feature type="compositionally biased region" description="Polar residues" evidence="1">
    <location>
        <begin position="27"/>
        <end position="37"/>
    </location>
</feature>
<organism evidence="2 3">
    <name type="scientific">Caballeronia novacaledonica</name>
    <dbReference type="NCBI Taxonomy" id="1544861"/>
    <lineage>
        <taxon>Bacteria</taxon>
        <taxon>Pseudomonadati</taxon>
        <taxon>Pseudomonadota</taxon>
        <taxon>Betaproteobacteria</taxon>
        <taxon>Burkholderiales</taxon>
        <taxon>Burkholderiaceae</taxon>
        <taxon>Caballeronia</taxon>
    </lineage>
</organism>
<gene>
    <name evidence="2" type="ORF">NOV72_05008</name>
</gene>
<dbReference type="AlphaFoldDB" id="A0A2U3ICG9"/>
<accession>A0A2U3ICG9</accession>
<name>A0A2U3ICG9_9BURK</name>
<proteinExistence type="predicted"/>
<evidence type="ECO:0000313" key="3">
    <source>
        <dbReference type="Proteomes" id="UP000238169"/>
    </source>
</evidence>
<feature type="region of interest" description="Disordered" evidence="1">
    <location>
        <begin position="1"/>
        <end position="53"/>
    </location>
</feature>
<dbReference type="EMBL" id="OGTP01000023">
    <property type="protein sequence ID" value="SPB17805.1"/>
    <property type="molecule type" value="Genomic_DNA"/>
</dbReference>
<reference evidence="3" key="1">
    <citation type="submission" date="2018-01" db="EMBL/GenBank/DDBJ databases">
        <authorList>
            <person name="Peeters C."/>
        </authorList>
    </citation>
    <scope>NUCLEOTIDE SEQUENCE [LARGE SCALE GENOMIC DNA]</scope>
</reference>
<dbReference type="Proteomes" id="UP000238169">
    <property type="component" value="Unassembled WGS sequence"/>
</dbReference>
<protein>
    <submittedName>
        <fullName evidence="2">Uncharacterized protein</fullName>
    </submittedName>
</protein>